<dbReference type="EMBL" id="BLXT01001480">
    <property type="protein sequence ID" value="GFN85882.1"/>
    <property type="molecule type" value="Genomic_DNA"/>
</dbReference>
<keyword evidence="3" id="KW-1185">Reference proteome</keyword>
<dbReference type="AlphaFoldDB" id="A0AAV3YUG5"/>
<proteinExistence type="predicted"/>
<evidence type="ECO:0000256" key="1">
    <source>
        <dbReference type="SAM" id="Coils"/>
    </source>
</evidence>
<keyword evidence="1" id="KW-0175">Coiled coil</keyword>
<reference evidence="2 3" key="1">
    <citation type="journal article" date="2021" name="Elife">
        <title>Chloroplast acquisition without the gene transfer in kleptoplastic sea slugs, Plakobranchus ocellatus.</title>
        <authorList>
            <person name="Maeda T."/>
            <person name="Takahashi S."/>
            <person name="Yoshida T."/>
            <person name="Shimamura S."/>
            <person name="Takaki Y."/>
            <person name="Nagai Y."/>
            <person name="Toyoda A."/>
            <person name="Suzuki Y."/>
            <person name="Arimoto A."/>
            <person name="Ishii H."/>
            <person name="Satoh N."/>
            <person name="Nishiyama T."/>
            <person name="Hasebe M."/>
            <person name="Maruyama T."/>
            <person name="Minagawa J."/>
            <person name="Obokata J."/>
            <person name="Shigenobu S."/>
        </authorList>
    </citation>
    <scope>NUCLEOTIDE SEQUENCE [LARGE SCALE GENOMIC DNA]</scope>
</reference>
<name>A0AAV3YUG5_9GAST</name>
<gene>
    <name evidence="2" type="ORF">PoB_001238800</name>
</gene>
<evidence type="ECO:0000313" key="3">
    <source>
        <dbReference type="Proteomes" id="UP000735302"/>
    </source>
</evidence>
<dbReference type="Proteomes" id="UP000735302">
    <property type="component" value="Unassembled WGS sequence"/>
</dbReference>
<comment type="caution">
    <text evidence="2">The sequence shown here is derived from an EMBL/GenBank/DDBJ whole genome shotgun (WGS) entry which is preliminary data.</text>
</comment>
<organism evidence="2 3">
    <name type="scientific">Plakobranchus ocellatus</name>
    <dbReference type="NCBI Taxonomy" id="259542"/>
    <lineage>
        <taxon>Eukaryota</taxon>
        <taxon>Metazoa</taxon>
        <taxon>Spiralia</taxon>
        <taxon>Lophotrochozoa</taxon>
        <taxon>Mollusca</taxon>
        <taxon>Gastropoda</taxon>
        <taxon>Heterobranchia</taxon>
        <taxon>Euthyneura</taxon>
        <taxon>Panpulmonata</taxon>
        <taxon>Sacoglossa</taxon>
        <taxon>Placobranchoidea</taxon>
        <taxon>Plakobranchidae</taxon>
        <taxon>Plakobranchus</taxon>
    </lineage>
</organism>
<sequence>MNMFEKRKRFAVCFFSQVKLNIKSQEREIAAEILESAIEFLSQDFPDPAGSARDKLTRDDLSSGNNELTSLLDRISNLEKLLQEETNSVKHEAQNTCSSLELMLRSNDDSTRQNIQCLDENLNFLKDDMMEHRRETKKCMKKLSKVVQENRKNIKGLRKLQKLLQQRQRQQQVWYCNSPVNALHFGLFDIIKSSVFFLQGL</sequence>
<accession>A0AAV3YUG5</accession>
<evidence type="ECO:0000313" key="2">
    <source>
        <dbReference type="EMBL" id="GFN85882.1"/>
    </source>
</evidence>
<protein>
    <submittedName>
        <fullName evidence="2">Uncharacterized protein</fullName>
    </submittedName>
</protein>
<feature type="coiled-coil region" evidence="1">
    <location>
        <begin position="68"/>
        <end position="135"/>
    </location>
</feature>